<comment type="caution">
    <text evidence="1">The sequence shown here is derived from an EMBL/GenBank/DDBJ whole genome shotgun (WGS) entry which is preliminary data.</text>
</comment>
<gene>
    <name evidence="1" type="ORF">RM423_25140</name>
</gene>
<protein>
    <submittedName>
        <fullName evidence="1">Uncharacterized protein</fullName>
    </submittedName>
</protein>
<proteinExistence type="predicted"/>
<organism evidence="1 2">
    <name type="scientific">Jatrophihabitans lederbergiae</name>
    <dbReference type="NCBI Taxonomy" id="3075547"/>
    <lineage>
        <taxon>Bacteria</taxon>
        <taxon>Bacillati</taxon>
        <taxon>Actinomycetota</taxon>
        <taxon>Actinomycetes</taxon>
        <taxon>Jatrophihabitantales</taxon>
        <taxon>Jatrophihabitantaceae</taxon>
        <taxon>Jatrophihabitans</taxon>
    </lineage>
</organism>
<accession>A0ABU2JI18</accession>
<evidence type="ECO:0000313" key="2">
    <source>
        <dbReference type="Proteomes" id="UP001183176"/>
    </source>
</evidence>
<evidence type="ECO:0000313" key="1">
    <source>
        <dbReference type="EMBL" id="MDT0264630.1"/>
    </source>
</evidence>
<feature type="non-terminal residue" evidence="1">
    <location>
        <position position="1"/>
    </location>
</feature>
<keyword evidence="2" id="KW-1185">Reference proteome</keyword>
<dbReference type="Proteomes" id="UP001183176">
    <property type="component" value="Unassembled WGS sequence"/>
</dbReference>
<dbReference type="RefSeq" id="WP_311425758.1">
    <property type="nucleotide sequence ID" value="NZ_JAVREH010000240.1"/>
</dbReference>
<reference evidence="2" key="1">
    <citation type="submission" date="2023-07" db="EMBL/GenBank/DDBJ databases">
        <title>30 novel species of actinomycetes from the DSMZ collection.</title>
        <authorList>
            <person name="Nouioui I."/>
        </authorList>
    </citation>
    <scope>NUCLEOTIDE SEQUENCE [LARGE SCALE GENOMIC DNA]</scope>
    <source>
        <strain evidence="2">DSM 44399</strain>
    </source>
</reference>
<dbReference type="EMBL" id="JAVREH010000240">
    <property type="protein sequence ID" value="MDT0264630.1"/>
    <property type="molecule type" value="Genomic_DNA"/>
</dbReference>
<sequence length="113" mass="12507">FRIASKTLADARGALEACAEEVRELGLVLNERKTFTYGAKKYERSLTAFADAERDLFATEADEGDDEDPFALARNFHAAPVDRRSWGGSLCGFRLCRAGRTVWPRSLGAPVPR</sequence>
<feature type="non-terminal residue" evidence="1">
    <location>
        <position position="113"/>
    </location>
</feature>
<name>A0ABU2JI18_9ACTN</name>